<keyword evidence="4" id="KW-0862">Zinc</keyword>
<evidence type="ECO:0000313" key="10">
    <source>
        <dbReference type="Proteomes" id="UP000064967"/>
    </source>
</evidence>
<dbReference type="AlphaFoldDB" id="A0A0K1PU11"/>
<keyword evidence="3" id="KW-0378">Hydrolase</keyword>
<evidence type="ECO:0000259" key="8">
    <source>
        <dbReference type="Pfam" id="PF07504"/>
    </source>
</evidence>
<evidence type="ECO:0000256" key="6">
    <source>
        <dbReference type="SAM" id="MobiDB-lite"/>
    </source>
</evidence>
<dbReference type="Gene3D" id="3.10.170.10">
    <property type="match status" value="1"/>
</dbReference>
<proteinExistence type="predicted"/>
<evidence type="ECO:0000256" key="1">
    <source>
        <dbReference type="ARBA" id="ARBA00022670"/>
    </source>
</evidence>
<keyword evidence="2" id="KW-0479">Metal-binding</keyword>
<keyword evidence="1" id="KW-0645">Protease</keyword>
<dbReference type="InterPro" id="IPR011096">
    <property type="entry name" value="FTP_domain"/>
</dbReference>
<evidence type="ECO:0000256" key="2">
    <source>
        <dbReference type="ARBA" id="ARBA00022723"/>
    </source>
</evidence>
<dbReference type="Proteomes" id="UP000064967">
    <property type="component" value="Chromosome"/>
</dbReference>
<accession>A0A0K1PU11</accession>
<feature type="region of interest" description="Disordered" evidence="6">
    <location>
        <begin position="702"/>
        <end position="722"/>
    </location>
</feature>
<dbReference type="PANTHER" id="PTHR33794:SF1">
    <property type="entry name" value="BACILLOLYSIN"/>
    <property type="match status" value="1"/>
</dbReference>
<keyword evidence="5" id="KW-0482">Metalloprotease</keyword>
<dbReference type="Pfam" id="PF07504">
    <property type="entry name" value="FTP"/>
    <property type="match status" value="1"/>
</dbReference>
<keyword evidence="7" id="KW-0812">Transmembrane</keyword>
<reference evidence="9 10" key="1">
    <citation type="submission" date="2015-08" db="EMBL/GenBank/DDBJ databases">
        <authorList>
            <person name="Babu N.S."/>
            <person name="Beckwith C.J."/>
            <person name="Beseler K.G."/>
            <person name="Brison A."/>
            <person name="Carone J.V."/>
            <person name="Caskin T.P."/>
            <person name="Diamond M."/>
            <person name="Durham M.E."/>
            <person name="Foxe J.M."/>
            <person name="Go M."/>
            <person name="Henderson B.A."/>
            <person name="Jones I.B."/>
            <person name="McGettigan J.A."/>
            <person name="Micheletti S.J."/>
            <person name="Nasrallah M.E."/>
            <person name="Ortiz D."/>
            <person name="Piller C.R."/>
            <person name="Privatt S.R."/>
            <person name="Schneider S.L."/>
            <person name="Sharp S."/>
            <person name="Smith T.C."/>
            <person name="Stanton J.D."/>
            <person name="Ullery H.E."/>
            <person name="Wilson R.J."/>
            <person name="Serrano M.G."/>
            <person name="Buck G."/>
            <person name="Lee V."/>
            <person name="Wang Y."/>
            <person name="Carvalho R."/>
            <person name="Voegtly L."/>
            <person name="Shi R."/>
            <person name="Duckworth R."/>
            <person name="Johnson A."/>
            <person name="Loviza R."/>
            <person name="Walstead R."/>
            <person name="Shah Z."/>
            <person name="Kiflezghi M."/>
            <person name="Wade K."/>
            <person name="Ball S.L."/>
            <person name="Bradley K.W."/>
            <person name="Asai D.J."/>
            <person name="Bowman C.A."/>
            <person name="Russell D.A."/>
            <person name="Pope W.H."/>
            <person name="Jacobs-Sera D."/>
            <person name="Hendrix R.W."/>
            <person name="Hatfull G.F."/>
        </authorList>
    </citation>
    <scope>NUCLEOTIDE SEQUENCE [LARGE SCALE GENOMIC DNA]</scope>
    <source>
        <strain evidence="9 10">DSM 27648</strain>
    </source>
</reference>
<evidence type="ECO:0000256" key="7">
    <source>
        <dbReference type="SAM" id="Phobius"/>
    </source>
</evidence>
<evidence type="ECO:0000313" key="9">
    <source>
        <dbReference type="EMBL" id="AKU96619.1"/>
    </source>
</evidence>
<dbReference type="STRING" id="1391654.AKJ09_03283"/>
<gene>
    <name evidence="9" type="ORF">AKJ09_03283</name>
</gene>
<dbReference type="SUPFAM" id="SSF55486">
    <property type="entry name" value="Metalloproteases ('zincins'), catalytic domain"/>
    <property type="match status" value="1"/>
</dbReference>
<dbReference type="GO" id="GO:0046872">
    <property type="term" value="F:metal ion binding"/>
    <property type="evidence" value="ECO:0007669"/>
    <property type="project" value="UniProtKB-KW"/>
</dbReference>
<feature type="transmembrane region" description="Helical" evidence="7">
    <location>
        <begin position="742"/>
        <end position="759"/>
    </location>
</feature>
<keyword evidence="7" id="KW-0472">Membrane</keyword>
<dbReference type="PANTHER" id="PTHR33794">
    <property type="entry name" value="BACILLOLYSIN"/>
    <property type="match status" value="1"/>
</dbReference>
<evidence type="ECO:0000256" key="4">
    <source>
        <dbReference type="ARBA" id="ARBA00022833"/>
    </source>
</evidence>
<dbReference type="InterPro" id="IPR050728">
    <property type="entry name" value="Zinc_Metalloprotease_M4"/>
</dbReference>
<sequence>MVDMRFARSRIGVGGRVLGGALTLAALVTTSAVFADGGDALERHARTSIGQVNQTTRGIALVRTATDRFGDGDTIVRFAQTHHGLPVIGRGAVARISKAGVTLRADAKVESDLPVTTLPTIMADAAARTAERWSRGSASAADAHLVVWPLRGGGSRLAYAVLPKVPAGIPSAPRVIVDAETGDVLEARDLIRFARAFTYPANPTSTPTPDLLPIALTPGAKLTSDFIDSNNCIDNKTVRPVNMYGFNAKVHVCDMLQTATANSTDDFVYPPVDDGSPAARSDTFSEVSMYYHASRAYDFFRKLSGVADAQVVEDKPLRLVANLQIPSGLQSGNFAQAADPDRALEPFSNAFFSPASGGLGEIFAQIYGVTGGGLWFGQGPNRDYSYDGDVVYHEFTHAVVDKTLKLEAWHIDARGVIDAPGAMNEGLADYFSSALAKDPNVGEYASKDLAAGLDAIRKLDNQDKCPANVSGEVHADSTLFSGALWEARMSLAEDDRMKFDAALYKSMRENAGSGDLGYDDLGKLFLGTLATDLPAGKTALETALTNRGVLPSCERIFEYTDHPISPIDKSLGGFAAPGAQTVGLSGLAPGLIQVHAKITGKPAKVTLQFDAFEGQGSASPFGNATPFTPVVLAKFGQAITWSVKGGKASHDADATAPVDSTIGGASFDIPDGATDVWLQVANKGESDGAYARLTVAFVPQPASAPATTEPATTSTTSTTTTTDDGGCGCVTVGGSSRSSRNSFGLAALLGVMATIAGLARRRRAS</sequence>
<organism evidence="9 10">
    <name type="scientific">Labilithrix luteola</name>
    <dbReference type="NCBI Taxonomy" id="1391654"/>
    <lineage>
        <taxon>Bacteria</taxon>
        <taxon>Pseudomonadati</taxon>
        <taxon>Myxococcota</taxon>
        <taxon>Polyangia</taxon>
        <taxon>Polyangiales</taxon>
        <taxon>Labilitrichaceae</taxon>
        <taxon>Labilithrix</taxon>
    </lineage>
</organism>
<keyword evidence="7" id="KW-1133">Transmembrane helix</keyword>
<evidence type="ECO:0000256" key="3">
    <source>
        <dbReference type="ARBA" id="ARBA00022801"/>
    </source>
</evidence>
<protein>
    <submittedName>
        <fullName evidence="9">Putative Ig-like domain (Group 1)</fullName>
    </submittedName>
</protein>
<keyword evidence="10" id="KW-1185">Reference proteome</keyword>
<feature type="domain" description="FTP" evidence="8">
    <location>
        <begin position="61"/>
        <end position="101"/>
    </location>
</feature>
<evidence type="ECO:0000256" key="5">
    <source>
        <dbReference type="ARBA" id="ARBA00023049"/>
    </source>
</evidence>
<dbReference type="GO" id="GO:0006508">
    <property type="term" value="P:proteolysis"/>
    <property type="evidence" value="ECO:0007669"/>
    <property type="project" value="UniProtKB-KW"/>
</dbReference>
<name>A0A0K1PU11_9BACT</name>
<dbReference type="KEGG" id="llu:AKJ09_03283"/>
<feature type="compositionally biased region" description="Low complexity" evidence="6">
    <location>
        <begin position="712"/>
        <end position="722"/>
    </location>
</feature>
<dbReference type="GO" id="GO:0008237">
    <property type="term" value="F:metallopeptidase activity"/>
    <property type="evidence" value="ECO:0007669"/>
    <property type="project" value="UniProtKB-KW"/>
</dbReference>
<dbReference type="EMBL" id="CP012333">
    <property type="protein sequence ID" value="AKU96619.1"/>
    <property type="molecule type" value="Genomic_DNA"/>
</dbReference>